<evidence type="ECO:0008006" key="6">
    <source>
        <dbReference type="Google" id="ProtNLM"/>
    </source>
</evidence>
<proteinExistence type="predicted"/>
<protein>
    <recommendedName>
        <fullName evidence="6">Transmembrane protein</fullName>
    </recommendedName>
</protein>
<sequence length="325" mass="33843">MALLRVAAPLASLFFFSAFSVAQVFAPSCTSAKYQWTFNSLTQSPCTVIVNLMATCDGGKYTLSPLAPGYVYYGPYGVADADLCYCNTVGYSLFSACGACQGQEWITWSEWVTNCTKVLPPSSFPNPVPSGIRVPHWALLDVSNENDWNPNKSYYAGDTPEAGPGSLISPSSVPSGVSTTPTYSLNPSSTGSPTPLPGGGSSNTGAIAGGVVGGVAVIAAAIAAIFYLRRRSRATSAVSAGVGASQSQQPLSDEVVPPSSSGSPTTMRFYDPNDRTTFPGYQGSPHSPDILSQAPMSSYIGTRSTLGNTQTSLPQAMGYHGHPTV</sequence>
<feature type="signal peptide" evidence="3">
    <location>
        <begin position="1"/>
        <end position="22"/>
    </location>
</feature>
<feature type="region of interest" description="Disordered" evidence="1">
    <location>
        <begin position="151"/>
        <end position="200"/>
    </location>
</feature>
<dbReference type="Proteomes" id="UP000759537">
    <property type="component" value="Unassembled WGS sequence"/>
</dbReference>
<feature type="compositionally biased region" description="Low complexity" evidence="1">
    <location>
        <begin position="163"/>
        <end position="193"/>
    </location>
</feature>
<feature type="chain" id="PRO_5040205416" description="Transmembrane protein" evidence="3">
    <location>
        <begin position="23"/>
        <end position="325"/>
    </location>
</feature>
<organism evidence="4 5">
    <name type="scientific">Russula ochroleuca</name>
    <dbReference type="NCBI Taxonomy" id="152965"/>
    <lineage>
        <taxon>Eukaryota</taxon>
        <taxon>Fungi</taxon>
        <taxon>Dikarya</taxon>
        <taxon>Basidiomycota</taxon>
        <taxon>Agaricomycotina</taxon>
        <taxon>Agaricomycetes</taxon>
        <taxon>Russulales</taxon>
        <taxon>Russulaceae</taxon>
        <taxon>Russula</taxon>
    </lineage>
</organism>
<dbReference type="OrthoDB" id="3362711at2759"/>
<keyword evidence="5" id="KW-1185">Reference proteome</keyword>
<evidence type="ECO:0000313" key="5">
    <source>
        <dbReference type="Proteomes" id="UP000759537"/>
    </source>
</evidence>
<accession>A0A9P5JWE6</accession>
<reference evidence="4" key="2">
    <citation type="journal article" date="2020" name="Nat. Commun.">
        <title>Large-scale genome sequencing of mycorrhizal fungi provides insights into the early evolution of symbiotic traits.</title>
        <authorList>
            <person name="Miyauchi S."/>
            <person name="Kiss E."/>
            <person name="Kuo A."/>
            <person name="Drula E."/>
            <person name="Kohler A."/>
            <person name="Sanchez-Garcia M."/>
            <person name="Morin E."/>
            <person name="Andreopoulos B."/>
            <person name="Barry K.W."/>
            <person name="Bonito G."/>
            <person name="Buee M."/>
            <person name="Carver A."/>
            <person name="Chen C."/>
            <person name="Cichocki N."/>
            <person name="Clum A."/>
            <person name="Culley D."/>
            <person name="Crous P.W."/>
            <person name="Fauchery L."/>
            <person name="Girlanda M."/>
            <person name="Hayes R.D."/>
            <person name="Keri Z."/>
            <person name="LaButti K."/>
            <person name="Lipzen A."/>
            <person name="Lombard V."/>
            <person name="Magnuson J."/>
            <person name="Maillard F."/>
            <person name="Murat C."/>
            <person name="Nolan M."/>
            <person name="Ohm R.A."/>
            <person name="Pangilinan J."/>
            <person name="Pereira M.F."/>
            <person name="Perotto S."/>
            <person name="Peter M."/>
            <person name="Pfister S."/>
            <person name="Riley R."/>
            <person name="Sitrit Y."/>
            <person name="Stielow J.B."/>
            <person name="Szollosi G."/>
            <person name="Zifcakova L."/>
            <person name="Stursova M."/>
            <person name="Spatafora J.W."/>
            <person name="Tedersoo L."/>
            <person name="Vaario L.M."/>
            <person name="Yamada A."/>
            <person name="Yan M."/>
            <person name="Wang P."/>
            <person name="Xu J."/>
            <person name="Bruns T."/>
            <person name="Baldrian P."/>
            <person name="Vilgalys R."/>
            <person name="Dunand C."/>
            <person name="Henrissat B."/>
            <person name="Grigoriev I.V."/>
            <person name="Hibbett D."/>
            <person name="Nagy L.G."/>
            <person name="Martin F.M."/>
        </authorList>
    </citation>
    <scope>NUCLEOTIDE SEQUENCE</scope>
    <source>
        <strain evidence="4">Prilba</strain>
    </source>
</reference>
<keyword evidence="3" id="KW-0732">Signal</keyword>
<gene>
    <name evidence="4" type="ORF">DFH94DRAFT_354245</name>
</gene>
<dbReference type="AlphaFoldDB" id="A0A9P5JWE6"/>
<name>A0A9P5JWE6_9AGAM</name>
<evidence type="ECO:0000256" key="3">
    <source>
        <dbReference type="SAM" id="SignalP"/>
    </source>
</evidence>
<feature type="region of interest" description="Disordered" evidence="1">
    <location>
        <begin position="241"/>
        <end position="269"/>
    </location>
</feature>
<comment type="caution">
    <text evidence="4">The sequence shown here is derived from an EMBL/GenBank/DDBJ whole genome shotgun (WGS) entry which is preliminary data.</text>
</comment>
<keyword evidence="2" id="KW-0812">Transmembrane</keyword>
<keyword evidence="2" id="KW-1133">Transmembrane helix</keyword>
<dbReference type="EMBL" id="WHVB01000046">
    <property type="protein sequence ID" value="KAF8465590.1"/>
    <property type="molecule type" value="Genomic_DNA"/>
</dbReference>
<evidence type="ECO:0000313" key="4">
    <source>
        <dbReference type="EMBL" id="KAF8465590.1"/>
    </source>
</evidence>
<keyword evidence="2" id="KW-0472">Membrane</keyword>
<reference evidence="4" key="1">
    <citation type="submission" date="2019-10" db="EMBL/GenBank/DDBJ databases">
        <authorList>
            <consortium name="DOE Joint Genome Institute"/>
            <person name="Kuo A."/>
            <person name="Miyauchi S."/>
            <person name="Kiss E."/>
            <person name="Drula E."/>
            <person name="Kohler A."/>
            <person name="Sanchez-Garcia M."/>
            <person name="Andreopoulos B."/>
            <person name="Barry K.W."/>
            <person name="Bonito G."/>
            <person name="Buee M."/>
            <person name="Carver A."/>
            <person name="Chen C."/>
            <person name="Cichocki N."/>
            <person name="Clum A."/>
            <person name="Culley D."/>
            <person name="Crous P.W."/>
            <person name="Fauchery L."/>
            <person name="Girlanda M."/>
            <person name="Hayes R."/>
            <person name="Keri Z."/>
            <person name="LaButti K."/>
            <person name="Lipzen A."/>
            <person name="Lombard V."/>
            <person name="Magnuson J."/>
            <person name="Maillard F."/>
            <person name="Morin E."/>
            <person name="Murat C."/>
            <person name="Nolan M."/>
            <person name="Ohm R."/>
            <person name="Pangilinan J."/>
            <person name="Pereira M."/>
            <person name="Perotto S."/>
            <person name="Peter M."/>
            <person name="Riley R."/>
            <person name="Sitrit Y."/>
            <person name="Stielow B."/>
            <person name="Szollosi G."/>
            <person name="Zifcakova L."/>
            <person name="Stursova M."/>
            <person name="Spatafora J.W."/>
            <person name="Tedersoo L."/>
            <person name="Vaario L.-M."/>
            <person name="Yamada A."/>
            <person name="Yan M."/>
            <person name="Wang P."/>
            <person name="Xu J."/>
            <person name="Bruns T."/>
            <person name="Baldrian P."/>
            <person name="Vilgalys R."/>
            <person name="Henrissat B."/>
            <person name="Grigoriev I.V."/>
            <person name="Hibbett D."/>
            <person name="Nagy L.G."/>
            <person name="Martin F.M."/>
        </authorList>
    </citation>
    <scope>NUCLEOTIDE SEQUENCE</scope>
    <source>
        <strain evidence="4">Prilba</strain>
    </source>
</reference>
<evidence type="ECO:0000256" key="2">
    <source>
        <dbReference type="SAM" id="Phobius"/>
    </source>
</evidence>
<evidence type="ECO:0000256" key="1">
    <source>
        <dbReference type="SAM" id="MobiDB-lite"/>
    </source>
</evidence>
<feature type="transmembrane region" description="Helical" evidence="2">
    <location>
        <begin position="206"/>
        <end position="228"/>
    </location>
</feature>